<keyword evidence="1" id="KW-0072">Autophagy</keyword>
<feature type="compositionally biased region" description="Low complexity" evidence="2">
    <location>
        <begin position="74"/>
        <end position="93"/>
    </location>
</feature>
<feature type="domain" description="FPL" evidence="3">
    <location>
        <begin position="140"/>
        <end position="297"/>
    </location>
</feature>
<feature type="region of interest" description="Disordered" evidence="2">
    <location>
        <begin position="772"/>
        <end position="793"/>
    </location>
</feature>
<dbReference type="PANTHER" id="PTHR21481:SF0">
    <property type="entry name" value="PROTEIN CLEC16A"/>
    <property type="match status" value="1"/>
</dbReference>
<dbReference type="GO" id="GO:0016197">
    <property type="term" value="P:endosomal transport"/>
    <property type="evidence" value="ECO:0007669"/>
    <property type="project" value="TreeGrafter"/>
</dbReference>
<dbReference type="GO" id="GO:0006914">
    <property type="term" value="P:autophagy"/>
    <property type="evidence" value="ECO:0007669"/>
    <property type="project" value="UniProtKB-KW"/>
</dbReference>
<reference evidence="4" key="1">
    <citation type="submission" date="2021-02" db="EMBL/GenBank/DDBJ databases">
        <authorList>
            <person name="Dougan E. K."/>
            <person name="Rhodes N."/>
            <person name="Thang M."/>
            <person name="Chan C."/>
        </authorList>
    </citation>
    <scope>NUCLEOTIDE SEQUENCE</scope>
</reference>
<dbReference type="Pfam" id="PF09758">
    <property type="entry name" value="FPL"/>
    <property type="match status" value="1"/>
</dbReference>
<dbReference type="Proteomes" id="UP000626109">
    <property type="component" value="Unassembled WGS sequence"/>
</dbReference>
<feature type="region of interest" description="Disordered" evidence="2">
    <location>
        <begin position="74"/>
        <end position="102"/>
    </location>
</feature>
<organism evidence="4 5">
    <name type="scientific">Polarella glacialis</name>
    <name type="common">Dinoflagellate</name>
    <dbReference type="NCBI Taxonomy" id="89957"/>
    <lineage>
        <taxon>Eukaryota</taxon>
        <taxon>Sar</taxon>
        <taxon>Alveolata</taxon>
        <taxon>Dinophyceae</taxon>
        <taxon>Suessiales</taxon>
        <taxon>Suessiaceae</taxon>
        <taxon>Polarella</taxon>
    </lineage>
</organism>
<dbReference type="AlphaFoldDB" id="A0A813LVR2"/>
<dbReference type="InterPro" id="IPR039272">
    <property type="entry name" value="CLEC16A/TT9"/>
</dbReference>
<comment type="caution">
    <text evidence="4">The sequence shown here is derived from an EMBL/GenBank/DDBJ whole genome shotgun (WGS) entry which is preliminary data.</text>
</comment>
<feature type="region of interest" description="Disordered" evidence="2">
    <location>
        <begin position="641"/>
        <end position="673"/>
    </location>
</feature>
<feature type="region of interest" description="Disordered" evidence="2">
    <location>
        <begin position="1"/>
        <end position="44"/>
    </location>
</feature>
<dbReference type="GO" id="GO:1901096">
    <property type="term" value="P:regulation of autophagosome maturation"/>
    <property type="evidence" value="ECO:0007669"/>
    <property type="project" value="TreeGrafter"/>
</dbReference>
<evidence type="ECO:0000313" key="4">
    <source>
        <dbReference type="EMBL" id="CAE8734252.1"/>
    </source>
</evidence>
<feature type="compositionally biased region" description="Polar residues" evidence="2">
    <location>
        <begin position="1"/>
        <end position="17"/>
    </location>
</feature>
<evidence type="ECO:0000256" key="2">
    <source>
        <dbReference type="SAM" id="MobiDB-lite"/>
    </source>
</evidence>
<accession>A0A813LVR2</accession>
<gene>
    <name evidence="4" type="ORF">PGLA2088_LOCUS47210</name>
</gene>
<feature type="region of interest" description="Disordered" evidence="2">
    <location>
        <begin position="951"/>
        <end position="975"/>
    </location>
</feature>
<sequence length="1174" mass="122517">MASTEGRSGTSSLASGTSPGGRPAGRLREFSLSRAPAQAEAEDLSSTFASGFAAALQQVASAVQEATFPEKSPLLPAPAATAAGSSRAASSSTDAKEARPAHCAPEEFGKMLQSLADFLGPKSRISHQVPGAEEAAVEALRLTAESLVWGERHDGALFDIFCERQALEVFVNALLNPLTASPVRVQLLQTLCILMQNARRDTSFYYLLSGGHLNKLLSGQPDLSSEEALAYFAAFLKSLALRLDSETAPLLLSRKPGGVGGVVAGVSGFPLFSQAARFATHREQMVRTSARAALLSMLRLDHFAVQSAAIEAARRQLAPDLARSLRACWANASLAVWKADGDHLRAALESEEDILGHICELMQLGLPEITEALAREIIAGAVLPLLGNLAPPLQYPGHAELVAAKDDGSRGGKSADSPGLSLNAAMALRAVAACVHSLRQVGLAGLAVPLAQLLLWPAAPAALVSAIQAPQSSAAPGARDHVTAAFAAASAAAVEEDLATLRAAEPLSEQQRSRRRLTGPGLLLDAEETCSGELSVFIPNPFRAAMLGMLHRAEGEDKDNRDRERQESLRGLCPGPLLAAWAFTELWAALGGISAMEEAQLLPVSARQEPLFPEGAGFADVLSAGLSWLWAGYAGALHGTGGSPGEADDEDVPGASQDGLEEEGHSGQKDGGVGPCLHTHMVASLRARSRLPRLGHEAVAAAILELASLSASESVLQRTAQESAAWLQEASGLLCGAAAAAEAACGSQGGDAHSGFSGLHARSLSADASAPWGSGMSGLPGPTGPPASAVPAGFPTNLDRLEAATAAAEQLITAFLEEWEWHQTKMRELQAVVPEESGSRLPVELMAEVCSNDECLLTPSRNGHTAPRDAARALLSLRRLCAALVLSGPEEDASSPLAQGAGAGAFGSSSAQGELFGSGAFGSVAPKEAAQDRGQGQSHACQMMDASSCPVQAEVGSETDRDGRHGRNQSTQSISCVGPAGEQWALLLHPSALIVSSQNGESSIHADKGPSEATLCVPLWRVSARPSASDPLLLRLRICHGPQTTRQPVQRIFSNNLVANGPDHPAGAASKARAAAARGERLLSLRFLNAPARTEAFGHVRERRSLELKRLLGQIATFARQATAAASEDVQRLSGSLGGRRRQRRREEDLSCQRVGPVVHRAGQGLCGRDDYSP</sequence>
<evidence type="ECO:0000256" key="1">
    <source>
        <dbReference type="ARBA" id="ARBA00023006"/>
    </source>
</evidence>
<dbReference type="GO" id="GO:0005770">
    <property type="term" value="C:late endosome"/>
    <property type="evidence" value="ECO:0007669"/>
    <property type="project" value="TreeGrafter"/>
</dbReference>
<feature type="region of interest" description="Disordered" evidence="2">
    <location>
        <begin position="1129"/>
        <end position="1155"/>
    </location>
</feature>
<dbReference type="GO" id="GO:0007034">
    <property type="term" value="P:vacuolar transport"/>
    <property type="evidence" value="ECO:0007669"/>
    <property type="project" value="TreeGrafter"/>
</dbReference>
<proteinExistence type="predicted"/>
<dbReference type="EMBL" id="CAJNNW010036433">
    <property type="protein sequence ID" value="CAE8734252.1"/>
    <property type="molecule type" value="Genomic_DNA"/>
</dbReference>
<evidence type="ECO:0000313" key="5">
    <source>
        <dbReference type="Proteomes" id="UP000626109"/>
    </source>
</evidence>
<evidence type="ECO:0000259" key="3">
    <source>
        <dbReference type="Pfam" id="PF09758"/>
    </source>
</evidence>
<dbReference type="GO" id="GO:0005794">
    <property type="term" value="C:Golgi apparatus"/>
    <property type="evidence" value="ECO:0007669"/>
    <property type="project" value="TreeGrafter"/>
</dbReference>
<dbReference type="InterPro" id="IPR019155">
    <property type="entry name" value="CLEC16A/TT9_N"/>
</dbReference>
<protein>
    <recommendedName>
        <fullName evidence="3">FPL domain-containing protein</fullName>
    </recommendedName>
</protein>
<dbReference type="PANTHER" id="PTHR21481">
    <property type="entry name" value="PROTEIN CLEC16A"/>
    <property type="match status" value="1"/>
</dbReference>
<name>A0A813LVR2_POLGL</name>